<keyword evidence="10" id="KW-1185">Reference proteome</keyword>
<name>A0A8H4KRZ2_9HYPO</name>
<evidence type="ECO:0000256" key="4">
    <source>
        <dbReference type="ARBA" id="ARBA00022989"/>
    </source>
</evidence>
<feature type="compositionally biased region" description="Basic and acidic residues" evidence="7">
    <location>
        <begin position="487"/>
        <end position="505"/>
    </location>
</feature>
<evidence type="ECO:0000313" key="10">
    <source>
        <dbReference type="Proteomes" id="UP000554235"/>
    </source>
</evidence>
<feature type="transmembrane region" description="Helical" evidence="8">
    <location>
        <begin position="362"/>
        <end position="380"/>
    </location>
</feature>
<dbReference type="GO" id="GO:0022857">
    <property type="term" value="F:transmembrane transporter activity"/>
    <property type="evidence" value="ECO:0007669"/>
    <property type="project" value="InterPro"/>
</dbReference>
<feature type="transmembrane region" description="Helical" evidence="8">
    <location>
        <begin position="334"/>
        <end position="355"/>
    </location>
</feature>
<evidence type="ECO:0000256" key="6">
    <source>
        <dbReference type="ARBA" id="ARBA00023180"/>
    </source>
</evidence>
<feature type="transmembrane region" description="Helical" evidence="8">
    <location>
        <begin position="422"/>
        <end position="439"/>
    </location>
</feature>
<accession>A0A8H4KRZ2</accession>
<protein>
    <submittedName>
        <fullName evidence="9">Allantoate permease</fullName>
    </submittedName>
</protein>
<proteinExistence type="predicted"/>
<feature type="transmembrane region" description="Helical" evidence="8">
    <location>
        <begin position="62"/>
        <end position="81"/>
    </location>
</feature>
<dbReference type="OrthoDB" id="6730379at2759"/>
<evidence type="ECO:0000256" key="8">
    <source>
        <dbReference type="SAM" id="Phobius"/>
    </source>
</evidence>
<organism evidence="9 10">
    <name type="scientific">Fusarium albosuccineum</name>
    <dbReference type="NCBI Taxonomy" id="1237068"/>
    <lineage>
        <taxon>Eukaryota</taxon>
        <taxon>Fungi</taxon>
        <taxon>Dikarya</taxon>
        <taxon>Ascomycota</taxon>
        <taxon>Pezizomycotina</taxon>
        <taxon>Sordariomycetes</taxon>
        <taxon>Hypocreomycetidae</taxon>
        <taxon>Hypocreales</taxon>
        <taxon>Nectriaceae</taxon>
        <taxon>Fusarium</taxon>
        <taxon>Fusarium decemcellulare species complex</taxon>
    </lineage>
</organism>
<evidence type="ECO:0000256" key="2">
    <source>
        <dbReference type="ARBA" id="ARBA00022448"/>
    </source>
</evidence>
<dbReference type="GO" id="GO:0016020">
    <property type="term" value="C:membrane"/>
    <property type="evidence" value="ECO:0007669"/>
    <property type="project" value="UniProtKB-SubCell"/>
</dbReference>
<comment type="subcellular location">
    <subcellularLocation>
        <location evidence="1">Membrane</location>
        <topology evidence="1">Multi-pass membrane protein</topology>
    </subcellularLocation>
</comment>
<feature type="transmembrane region" description="Helical" evidence="8">
    <location>
        <begin position="164"/>
        <end position="185"/>
    </location>
</feature>
<dbReference type="SUPFAM" id="SSF103473">
    <property type="entry name" value="MFS general substrate transporter"/>
    <property type="match status" value="1"/>
</dbReference>
<keyword evidence="2" id="KW-0813">Transport</keyword>
<reference evidence="9 10" key="1">
    <citation type="submission" date="2020-01" db="EMBL/GenBank/DDBJ databases">
        <title>Identification and distribution of gene clusters putatively required for synthesis of sphingolipid metabolism inhibitors in phylogenetically diverse species of the filamentous fungus Fusarium.</title>
        <authorList>
            <person name="Kim H.-S."/>
            <person name="Busman M."/>
            <person name="Brown D.W."/>
            <person name="Divon H."/>
            <person name="Uhlig S."/>
            <person name="Proctor R.H."/>
        </authorList>
    </citation>
    <scope>NUCLEOTIDE SEQUENCE [LARGE SCALE GENOMIC DNA]</scope>
    <source>
        <strain evidence="9 10">NRRL 20459</strain>
    </source>
</reference>
<dbReference type="PANTHER" id="PTHR43791">
    <property type="entry name" value="PERMEASE-RELATED"/>
    <property type="match status" value="1"/>
</dbReference>
<evidence type="ECO:0000256" key="7">
    <source>
        <dbReference type="SAM" id="MobiDB-lite"/>
    </source>
</evidence>
<comment type="caution">
    <text evidence="9">The sequence shown here is derived from an EMBL/GenBank/DDBJ whole genome shotgun (WGS) entry which is preliminary data.</text>
</comment>
<dbReference type="Gene3D" id="1.20.1250.20">
    <property type="entry name" value="MFS general substrate transporter like domains"/>
    <property type="match status" value="2"/>
</dbReference>
<dbReference type="Proteomes" id="UP000554235">
    <property type="component" value="Unassembled WGS sequence"/>
</dbReference>
<dbReference type="PANTHER" id="PTHR43791:SF41">
    <property type="entry name" value="MAJOR FACILITATOR SUPERFAMILY (MFS) PROFILE DOMAIN-CONTAINING PROTEIN"/>
    <property type="match status" value="1"/>
</dbReference>
<sequence length="517" mass="58003">MTAKDSKDVDRVQSNDVGDVAEVSLDTNEQQGSADQAAKFVAAHQNYPPMTREMEKRIKKKIDVWIIPLAGGLFTATLAAVDKVQLSTAALYDFLEDNNLTGQEFSWLGSILSVGQLLGLFLAPYVVQRVPPGRLLCYGSFTWSSLTLLYAACHTWGAFMALRFMLGFVEAVIFPCLTLIVQGFYTKAEQPPRNAIIFAYFSSVFNGLFSWLVGRIPESAPLARWQYLYLITGTVNICYCIFLFFVLPDNPMNAHFFNEEEKFYATQRLADNRTGIANKDNKWKWSQAREAILDIKVWIIFFYNIAINIPNGGLLTFGSIIIKNLGFDALESSLLTMPFGVFATFGAWVFSFIAARWHNRRTVVASIALLLPLFGTALVYGLPRSVVPAQMFGLYLMYLYWPPYVVFISLPQANTAGQTKKAVTFAIVNIGYAAGNLIGPQTFRPEQAPQYTGGVIAMMCCYCVSILLAITYLAVAAMQNRRRDRRYGKPQEVREGTVDGLGDRTDNEQKECFRYMH</sequence>
<keyword evidence="4 8" id="KW-1133">Transmembrane helix</keyword>
<evidence type="ECO:0000256" key="1">
    <source>
        <dbReference type="ARBA" id="ARBA00004141"/>
    </source>
</evidence>
<dbReference type="Pfam" id="PF07690">
    <property type="entry name" value="MFS_1"/>
    <property type="match status" value="1"/>
</dbReference>
<feature type="region of interest" description="Disordered" evidence="7">
    <location>
        <begin position="485"/>
        <end position="505"/>
    </location>
</feature>
<evidence type="ECO:0000256" key="3">
    <source>
        <dbReference type="ARBA" id="ARBA00022692"/>
    </source>
</evidence>
<feature type="transmembrane region" description="Helical" evidence="8">
    <location>
        <begin position="392"/>
        <end position="410"/>
    </location>
</feature>
<dbReference type="AlphaFoldDB" id="A0A8H4KRZ2"/>
<keyword evidence="6" id="KW-0325">Glycoprotein</keyword>
<feature type="transmembrane region" description="Helical" evidence="8">
    <location>
        <begin position="451"/>
        <end position="475"/>
    </location>
</feature>
<dbReference type="EMBL" id="JAADYS010002766">
    <property type="protein sequence ID" value="KAF4455105.1"/>
    <property type="molecule type" value="Genomic_DNA"/>
</dbReference>
<keyword evidence="3 8" id="KW-0812">Transmembrane</keyword>
<evidence type="ECO:0000313" key="9">
    <source>
        <dbReference type="EMBL" id="KAF4455105.1"/>
    </source>
</evidence>
<dbReference type="InterPro" id="IPR011701">
    <property type="entry name" value="MFS"/>
</dbReference>
<feature type="transmembrane region" description="Helical" evidence="8">
    <location>
        <begin position="135"/>
        <end position="152"/>
    </location>
</feature>
<keyword evidence="5 8" id="KW-0472">Membrane</keyword>
<feature type="transmembrane region" description="Helical" evidence="8">
    <location>
        <begin position="197"/>
        <end position="214"/>
    </location>
</feature>
<feature type="transmembrane region" description="Helical" evidence="8">
    <location>
        <begin position="297"/>
        <end position="322"/>
    </location>
</feature>
<gene>
    <name evidence="9" type="ORF">FALBO_15714</name>
</gene>
<feature type="transmembrane region" description="Helical" evidence="8">
    <location>
        <begin position="105"/>
        <end position="123"/>
    </location>
</feature>
<evidence type="ECO:0000256" key="5">
    <source>
        <dbReference type="ARBA" id="ARBA00023136"/>
    </source>
</evidence>
<dbReference type="InterPro" id="IPR036259">
    <property type="entry name" value="MFS_trans_sf"/>
</dbReference>
<feature type="transmembrane region" description="Helical" evidence="8">
    <location>
        <begin position="226"/>
        <end position="247"/>
    </location>
</feature>